<dbReference type="Proteomes" id="UP000056450">
    <property type="component" value="Unassembled WGS sequence"/>
</dbReference>
<reference evidence="1 2" key="1">
    <citation type="submission" date="2015-11" db="EMBL/GenBank/DDBJ databases">
        <title>Expanding the genomic diversity of Burkholderia species for the development of highly accurate diagnostics.</title>
        <authorList>
            <person name="Sahl J."/>
            <person name="Keim P."/>
            <person name="Wagner D."/>
        </authorList>
    </citation>
    <scope>NUCLEOTIDE SEQUENCE [LARGE SCALE GENOMIC DNA]</scope>
    <source>
        <strain evidence="1 2">RF32-BP12</strain>
    </source>
</reference>
<dbReference type="EMBL" id="LOTQ01000023">
    <property type="protein sequence ID" value="KVA06905.1"/>
    <property type="molecule type" value="Genomic_DNA"/>
</dbReference>
<evidence type="ECO:0000313" key="1">
    <source>
        <dbReference type="EMBL" id="KVA06905.1"/>
    </source>
</evidence>
<accession>A0AAP1C8A9</accession>
<dbReference type="AlphaFoldDB" id="A0AAP1C8A9"/>
<proteinExistence type="predicted"/>
<protein>
    <submittedName>
        <fullName evidence="1">Uncharacterized protein</fullName>
    </submittedName>
</protein>
<gene>
    <name evidence="1" type="ORF">WI41_15530</name>
</gene>
<evidence type="ECO:0000313" key="2">
    <source>
        <dbReference type="Proteomes" id="UP000056450"/>
    </source>
</evidence>
<name>A0AAP1C8A9_9BURK</name>
<sequence>MQQVPAPVEAERIDVQRKMQLDLRARFSRVTPPHRRPLGYAAAVAAHRAARLERQDVGRFVEDDFASG</sequence>
<comment type="caution">
    <text evidence="1">The sequence shown here is derived from an EMBL/GenBank/DDBJ whole genome shotgun (WGS) entry which is preliminary data.</text>
</comment>
<organism evidence="1 2">
    <name type="scientific">Burkholderia latens</name>
    <dbReference type="NCBI Taxonomy" id="488446"/>
    <lineage>
        <taxon>Bacteria</taxon>
        <taxon>Pseudomonadati</taxon>
        <taxon>Pseudomonadota</taxon>
        <taxon>Betaproteobacteria</taxon>
        <taxon>Burkholderiales</taxon>
        <taxon>Burkholderiaceae</taxon>
        <taxon>Burkholderia</taxon>
        <taxon>Burkholderia cepacia complex</taxon>
    </lineage>
</organism>